<comment type="caution">
    <text evidence="4">The sequence shown here is derived from an EMBL/GenBank/DDBJ whole genome shotgun (WGS) entry which is preliminary data.</text>
</comment>
<feature type="signal peptide" evidence="2">
    <location>
        <begin position="1"/>
        <end position="33"/>
    </location>
</feature>
<dbReference type="PANTHER" id="PTHR33393:SF13">
    <property type="entry name" value="PGA BIOSYNTHESIS PROTEIN CAPA"/>
    <property type="match status" value="1"/>
</dbReference>
<dbReference type="Gene3D" id="3.60.21.10">
    <property type="match status" value="1"/>
</dbReference>
<gene>
    <name evidence="4" type="ORF">HNR30_006070</name>
</gene>
<dbReference type="Pfam" id="PF09587">
    <property type="entry name" value="PGA_cap"/>
    <property type="match status" value="1"/>
</dbReference>
<organism evidence="4 5">
    <name type="scientific">Nonomuraea soli</name>
    <dbReference type="NCBI Taxonomy" id="1032476"/>
    <lineage>
        <taxon>Bacteria</taxon>
        <taxon>Bacillati</taxon>
        <taxon>Actinomycetota</taxon>
        <taxon>Actinomycetes</taxon>
        <taxon>Streptosporangiales</taxon>
        <taxon>Streptosporangiaceae</taxon>
        <taxon>Nonomuraea</taxon>
    </lineage>
</organism>
<feature type="domain" description="Capsule synthesis protein CapA" evidence="3">
    <location>
        <begin position="93"/>
        <end position="338"/>
    </location>
</feature>
<feature type="chain" id="PRO_5038547216" evidence="2">
    <location>
        <begin position="34"/>
        <end position="404"/>
    </location>
</feature>
<evidence type="ECO:0000313" key="4">
    <source>
        <dbReference type="EMBL" id="MBA2894698.1"/>
    </source>
</evidence>
<dbReference type="InterPro" id="IPR052169">
    <property type="entry name" value="CW_Biosynth-Accessory"/>
</dbReference>
<dbReference type="EMBL" id="JACDUR010000006">
    <property type="protein sequence ID" value="MBA2894698.1"/>
    <property type="molecule type" value="Genomic_DNA"/>
</dbReference>
<dbReference type="Proteomes" id="UP000530928">
    <property type="component" value="Unassembled WGS sequence"/>
</dbReference>
<dbReference type="CDD" id="cd07381">
    <property type="entry name" value="MPP_CapA"/>
    <property type="match status" value="1"/>
</dbReference>
<sequence>MRKDLARVALLAAVSLPAGLVGAPALKSAPALAARTDLARPGWHGAGVAPFFAAPSLSLPGTQTTVAWQTTSPRQEAVPVAQPGEPLFADSFTLAMTGDILLHQPLVAQARSDGGGRPDFLPMFSGVRRVISGADLALCHLETPLAPRRGPFSGYPTFSAPPQVVTAIKSIGYDGCSTASNHTVDQGEPGVVRTLEALDRAGLRYAGSARTADEARLITLYNANGVQVAHLSYTYGTNGLPLPARKPWMVNVGLAPKRIAAAAARARREGADVVVVSLHWGQEYRHRPTAEQRRVAKALLASPSVDLVVGHHAHVVQPFERIGDKWVAYGLGNQVANPSAGIAATHEGAIAWFRFERTADGWRVHPSFAPTKIGAGPPIRLAVTRSPAVAQVVRSLGERVPLLK</sequence>
<dbReference type="PANTHER" id="PTHR33393">
    <property type="entry name" value="POLYGLUTAMINE SYNTHESIS ACCESSORY PROTEIN RV0574C-RELATED"/>
    <property type="match status" value="1"/>
</dbReference>
<comment type="similarity">
    <text evidence="1">Belongs to the CapA family.</text>
</comment>
<proteinExistence type="inferred from homology"/>
<evidence type="ECO:0000256" key="2">
    <source>
        <dbReference type="SAM" id="SignalP"/>
    </source>
</evidence>
<dbReference type="InterPro" id="IPR029052">
    <property type="entry name" value="Metallo-depent_PP-like"/>
</dbReference>
<name>A0A7W0HT33_9ACTN</name>
<keyword evidence="2" id="KW-0732">Signal</keyword>
<keyword evidence="5" id="KW-1185">Reference proteome</keyword>
<dbReference type="InterPro" id="IPR019079">
    <property type="entry name" value="Capsule_synth_CapA"/>
</dbReference>
<dbReference type="RefSeq" id="WP_181613440.1">
    <property type="nucleotide sequence ID" value="NZ_BAABAM010000004.1"/>
</dbReference>
<dbReference type="SMART" id="SM00854">
    <property type="entry name" value="PGA_cap"/>
    <property type="match status" value="1"/>
</dbReference>
<dbReference type="AlphaFoldDB" id="A0A7W0HT33"/>
<reference evidence="4 5" key="1">
    <citation type="submission" date="2020-07" db="EMBL/GenBank/DDBJ databases">
        <title>Genomic Encyclopedia of Type Strains, Phase IV (KMG-IV): sequencing the most valuable type-strain genomes for metagenomic binning, comparative biology and taxonomic classification.</title>
        <authorList>
            <person name="Goeker M."/>
        </authorList>
    </citation>
    <scope>NUCLEOTIDE SEQUENCE [LARGE SCALE GENOMIC DNA]</scope>
    <source>
        <strain evidence="4 5">DSM 45533</strain>
    </source>
</reference>
<dbReference type="SUPFAM" id="SSF56300">
    <property type="entry name" value="Metallo-dependent phosphatases"/>
    <property type="match status" value="1"/>
</dbReference>
<accession>A0A7W0HT33</accession>
<evidence type="ECO:0000256" key="1">
    <source>
        <dbReference type="ARBA" id="ARBA00005662"/>
    </source>
</evidence>
<evidence type="ECO:0000313" key="5">
    <source>
        <dbReference type="Proteomes" id="UP000530928"/>
    </source>
</evidence>
<protein>
    <submittedName>
        <fullName evidence="4">Poly-gamma-glutamate synthesis protein (Capsule biosynthesis protein)</fullName>
    </submittedName>
</protein>
<evidence type="ECO:0000259" key="3">
    <source>
        <dbReference type="SMART" id="SM00854"/>
    </source>
</evidence>